<dbReference type="InterPro" id="IPR000210">
    <property type="entry name" value="BTB/POZ_dom"/>
</dbReference>
<dbReference type="Gene3D" id="3.30.710.10">
    <property type="entry name" value="Potassium Channel Kv1.1, Chain A"/>
    <property type="match status" value="1"/>
</dbReference>
<dbReference type="Pfam" id="PF00651">
    <property type="entry name" value="BTB"/>
    <property type="match status" value="1"/>
</dbReference>
<protein>
    <recommendedName>
        <fullName evidence="1">BTB domain-containing protein</fullName>
    </recommendedName>
</protein>
<accession>A0A0C3EXH9</accession>
<evidence type="ECO:0000313" key="2">
    <source>
        <dbReference type="EMBL" id="KIM77225.1"/>
    </source>
</evidence>
<keyword evidence="3" id="KW-1185">Reference proteome</keyword>
<dbReference type="InterPro" id="IPR011333">
    <property type="entry name" value="SKP1/BTB/POZ_sf"/>
</dbReference>
<dbReference type="STRING" id="765440.A0A0C3EXH9"/>
<dbReference type="InParanoid" id="A0A0C3EXH9"/>
<dbReference type="SUPFAM" id="SSF54695">
    <property type="entry name" value="POZ domain"/>
    <property type="match status" value="1"/>
</dbReference>
<evidence type="ECO:0000259" key="1">
    <source>
        <dbReference type="Pfam" id="PF00651"/>
    </source>
</evidence>
<sequence>VTVQHLDFYFSDIVFLVENQLFKVPRRNFAVESEVFADMFQLPVPIMDGRALDGSCDDQPLRLDGIKKSDFVQLLRVMFPLDSQQPDSLSPEEWTSVLKLSSMWQFHKIRAAAIKNMETITMDLVDKIDIARRFDIPTWLIPTLNALIQRESPVGLSEGNRLGMEWVLKVAEVRE</sequence>
<feature type="domain" description="BTB" evidence="1">
    <location>
        <begin position="10"/>
        <end position="117"/>
    </location>
</feature>
<organism evidence="2 3">
    <name type="scientific">Piloderma croceum (strain F 1598)</name>
    <dbReference type="NCBI Taxonomy" id="765440"/>
    <lineage>
        <taxon>Eukaryota</taxon>
        <taxon>Fungi</taxon>
        <taxon>Dikarya</taxon>
        <taxon>Basidiomycota</taxon>
        <taxon>Agaricomycotina</taxon>
        <taxon>Agaricomycetes</taxon>
        <taxon>Agaricomycetidae</taxon>
        <taxon>Atheliales</taxon>
        <taxon>Atheliaceae</taxon>
        <taxon>Piloderma</taxon>
    </lineage>
</organism>
<feature type="non-terminal residue" evidence="2">
    <location>
        <position position="175"/>
    </location>
</feature>
<evidence type="ECO:0000313" key="3">
    <source>
        <dbReference type="Proteomes" id="UP000054166"/>
    </source>
</evidence>
<name>A0A0C3EXH9_PILCF</name>
<gene>
    <name evidence="2" type="ORF">PILCRDRAFT_53548</name>
</gene>
<dbReference type="AlphaFoldDB" id="A0A0C3EXH9"/>
<dbReference type="HOGENOM" id="CLU_047592_2_2_1"/>
<dbReference type="Proteomes" id="UP000054166">
    <property type="component" value="Unassembled WGS sequence"/>
</dbReference>
<dbReference type="OrthoDB" id="2367075at2759"/>
<dbReference type="EMBL" id="KN833027">
    <property type="protein sequence ID" value="KIM77225.1"/>
    <property type="molecule type" value="Genomic_DNA"/>
</dbReference>
<feature type="non-terminal residue" evidence="2">
    <location>
        <position position="1"/>
    </location>
</feature>
<reference evidence="2 3" key="1">
    <citation type="submission" date="2014-04" db="EMBL/GenBank/DDBJ databases">
        <authorList>
            <consortium name="DOE Joint Genome Institute"/>
            <person name="Kuo A."/>
            <person name="Tarkka M."/>
            <person name="Buscot F."/>
            <person name="Kohler A."/>
            <person name="Nagy L.G."/>
            <person name="Floudas D."/>
            <person name="Copeland A."/>
            <person name="Barry K.W."/>
            <person name="Cichocki N."/>
            <person name="Veneault-Fourrey C."/>
            <person name="LaButti K."/>
            <person name="Lindquist E.A."/>
            <person name="Lipzen A."/>
            <person name="Lundell T."/>
            <person name="Morin E."/>
            <person name="Murat C."/>
            <person name="Sun H."/>
            <person name="Tunlid A."/>
            <person name="Henrissat B."/>
            <person name="Grigoriev I.V."/>
            <person name="Hibbett D.S."/>
            <person name="Martin F."/>
            <person name="Nordberg H.P."/>
            <person name="Cantor M.N."/>
            <person name="Hua S.X."/>
        </authorList>
    </citation>
    <scope>NUCLEOTIDE SEQUENCE [LARGE SCALE GENOMIC DNA]</scope>
    <source>
        <strain evidence="2 3">F 1598</strain>
    </source>
</reference>
<reference evidence="3" key="2">
    <citation type="submission" date="2015-01" db="EMBL/GenBank/DDBJ databases">
        <title>Evolutionary Origins and Diversification of the Mycorrhizal Mutualists.</title>
        <authorList>
            <consortium name="DOE Joint Genome Institute"/>
            <consortium name="Mycorrhizal Genomics Consortium"/>
            <person name="Kohler A."/>
            <person name="Kuo A."/>
            <person name="Nagy L.G."/>
            <person name="Floudas D."/>
            <person name="Copeland A."/>
            <person name="Barry K.W."/>
            <person name="Cichocki N."/>
            <person name="Veneault-Fourrey C."/>
            <person name="LaButti K."/>
            <person name="Lindquist E.A."/>
            <person name="Lipzen A."/>
            <person name="Lundell T."/>
            <person name="Morin E."/>
            <person name="Murat C."/>
            <person name="Riley R."/>
            <person name="Ohm R."/>
            <person name="Sun H."/>
            <person name="Tunlid A."/>
            <person name="Henrissat B."/>
            <person name="Grigoriev I.V."/>
            <person name="Hibbett D.S."/>
            <person name="Martin F."/>
        </authorList>
    </citation>
    <scope>NUCLEOTIDE SEQUENCE [LARGE SCALE GENOMIC DNA]</scope>
    <source>
        <strain evidence="3">F 1598</strain>
    </source>
</reference>
<proteinExistence type="predicted"/>